<dbReference type="Gene3D" id="3.40.525.10">
    <property type="entry name" value="CRAL-TRIO lipid binding domain"/>
    <property type="match status" value="1"/>
</dbReference>
<keyword evidence="4" id="KW-1185">Reference proteome</keyword>
<feature type="domain" description="CRAL-TRIO" evidence="2">
    <location>
        <begin position="124"/>
        <end position="318"/>
    </location>
</feature>
<dbReference type="PROSITE" id="PS50191">
    <property type="entry name" value="CRAL_TRIO"/>
    <property type="match status" value="1"/>
</dbReference>
<dbReference type="PANTHER" id="PTHR45657:SF3">
    <property type="entry name" value="TRANSPORTER, PUTATIVE (AFU_ORTHOLOGUE AFUA_5G09260)-RELATED"/>
    <property type="match status" value="1"/>
</dbReference>
<dbReference type="PANTHER" id="PTHR45657">
    <property type="entry name" value="CRAL-TRIO DOMAIN-CONTAINING PROTEIN YKL091C-RELATED"/>
    <property type="match status" value="1"/>
</dbReference>
<dbReference type="SMART" id="SM00516">
    <property type="entry name" value="SEC14"/>
    <property type="match status" value="1"/>
</dbReference>
<gene>
    <name evidence="3" type="ORF">H2200_004086</name>
</gene>
<reference evidence="3" key="1">
    <citation type="submission" date="2022-10" db="EMBL/GenBank/DDBJ databases">
        <title>Culturing micro-colonial fungi from biological soil crusts in the Mojave desert and describing Neophaeococcomyces mojavensis, and introducing the new genera and species Taxawa tesnikishii.</title>
        <authorList>
            <person name="Kurbessoian T."/>
            <person name="Stajich J.E."/>
        </authorList>
    </citation>
    <scope>NUCLEOTIDE SEQUENCE</scope>
    <source>
        <strain evidence="3">TK_41</strain>
    </source>
</reference>
<organism evidence="3 4">
    <name type="scientific">Cladophialophora chaetospira</name>
    <dbReference type="NCBI Taxonomy" id="386627"/>
    <lineage>
        <taxon>Eukaryota</taxon>
        <taxon>Fungi</taxon>
        <taxon>Dikarya</taxon>
        <taxon>Ascomycota</taxon>
        <taxon>Pezizomycotina</taxon>
        <taxon>Eurotiomycetes</taxon>
        <taxon>Chaetothyriomycetidae</taxon>
        <taxon>Chaetothyriales</taxon>
        <taxon>Herpotrichiellaceae</taxon>
        <taxon>Cladophialophora</taxon>
    </lineage>
</organism>
<feature type="compositionally biased region" description="Polar residues" evidence="1">
    <location>
        <begin position="393"/>
        <end position="403"/>
    </location>
</feature>
<dbReference type="Proteomes" id="UP001172673">
    <property type="component" value="Unassembled WGS sequence"/>
</dbReference>
<dbReference type="Pfam" id="PF00650">
    <property type="entry name" value="CRAL_TRIO"/>
    <property type="match status" value="1"/>
</dbReference>
<feature type="region of interest" description="Disordered" evidence="1">
    <location>
        <begin position="388"/>
        <end position="417"/>
    </location>
</feature>
<comment type="caution">
    <text evidence="3">The sequence shown here is derived from an EMBL/GenBank/DDBJ whole genome shotgun (WGS) entry which is preliminary data.</text>
</comment>
<dbReference type="CDD" id="cd00170">
    <property type="entry name" value="SEC14"/>
    <property type="match status" value="1"/>
</dbReference>
<evidence type="ECO:0000313" key="4">
    <source>
        <dbReference type="Proteomes" id="UP001172673"/>
    </source>
</evidence>
<dbReference type="SUPFAM" id="SSF46938">
    <property type="entry name" value="CRAL/TRIO N-terminal domain"/>
    <property type="match status" value="1"/>
</dbReference>
<dbReference type="Gene3D" id="1.10.8.20">
    <property type="entry name" value="N-terminal domain of phosphatidylinositol transfer protein sec14p"/>
    <property type="match status" value="1"/>
</dbReference>
<dbReference type="InterPro" id="IPR036273">
    <property type="entry name" value="CRAL/TRIO_N_dom_sf"/>
</dbReference>
<sequence>MSALYRTLTGQSQKSHHSDHTVGSQAQPTLTRTTTTDPLTGTLNHLTAPQEHKLDEFKEKLHKAGWWSPDRGNGKPTHDDGTLLRYLRARKFDVQGAIGQFTDTEKWLKEQRVEELYDTFDVEIYERARQLYPQWTGHRDRRGIPIYVYVIKGLDSKHVSKYQKESQKYKDSLPTHKKLHTPAKLMPLFALYQNLLTFVLPFVSTLERPNPEVPVTNSTNIVDISGVGLTQFWNLKNHMQDASVLATAHYPETLDRIFIIGAPNFFPTVWGWIKRWFDPVTVSKIFILSKNEVKPTLAKFMDPKDFPKRYGGDLNWDWGDMPMLDDEARTALEKDGNKGWVPGPCLWLDGKRVPVGSENGNLRRPIPEVEKLKPVVYAADYTEFPVHPDKKFSISSKTSSYNHTAPEHHKAEEQAGIAASGGVTAANIIATKTNSEQQAQVSAPEPQAQTAPAPAPAESLTAEPAPVNVPATAPAESRVAEPTPVNVPASATVGPQPSQLISSATHAPSLPQSGPVPEHAIAMTAAIQDKLAAESVSTIPPTANGTANGHVGHPEVIVASDMSKGLAIEAEKLEIAEAAHKNGAKAERPPMERFVTALEG</sequence>
<dbReference type="Pfam" id="PF03765">
    <property type="entry name" value="CRAL_TRIO_N"/>
    <property type="match status" value="1"/>
</dbReference>
<dbReference type="SMART" id="SM01100">
    <property type="entry name" value="CRAL_TRIO_N"/>
    <property type="match status" value="1"/>
</dbReference>
<dbReference type="EMBL" id="JAPDRK010000005">
    <property type="protein sequence ID" value="KAJ9612489.1"/>
    <property type="molecule type" value="Genomic_DNA"/>
</dbReference>
<evidence type="ECO:0000313" key="3">
    <source>
        <dbReference type="EMBL" id="KAJ9612489.1"/>
    </source>
</evidence>
<evidence type="ECO:0000256" key="1">
    <source>
        <dbReference type="SAM" id="MobiDB-lite"/>
    </source>
</evidence>
<evidence type="ECO:0000259" key="2">
    <source>
        <dbReference type="PROSITE" id="PS50191"/>
    </source>
</evidence>
<feature type="region of interest" description="Disordered" evidence="1">
    <location>
        <begin position="435"/>
        <end position="461"/>
    </location>
</feature>
<feature type="compositionally biased region" description="Low complexity" evidence="1">
    <location>
        <begin position="443"/>
        <end position="461"/>
    </location>
</feature>
<accession>A0AA38XG90</accession>
<dbReference type="SUPFAM" id="SSF52087">
    <property type="entry name" value="CRAL/TRIO domain"/>
    <property type="match status" value="1"/>
</dbReference>
<dbReference type="AlphaFoldDB" id="A0AA38XG90"/>
<proteinExistence type="predicted"/>
<dbReference type="InterPro" id="IPR001251">
    <property type="entry name" value="CRAL-TRIO_dom"/>
</dbReference>
<feature type="compositionally biased region" description="Polar residues" evidence="1">
    <location>
        <begin position="493"/>
        <end position="512"/>
    </location>
</feature>
<dbReference type="InterPro" id="IPR036865">
    <property type="entry name" value="CRAL-TRIO_dom_sf"/>
</dbReference>
<protein>
    <recommendedName>
        <fullName evidence="2">CRAL-TRIO domain-containing protein</fullName>
    </recommendedName>
</protein>
<feature type="compositionally biased region" description="Low complexity" evidence="1">
    <location>
        <begin position="29"/>
        <end position="42"/>
    </location>
</feature>
<dbReference type="InterPro" id="IPR051026">
    <property type="entry name" value="PI/PC_transfer"/>
</dbReference>
<name>A0AA38XG90_9EURO</name>
<feature type="region of interest" description="Disordered" evidence="1">
    <location>
        <begin position="485"/>
        <end position="513"/>
    </location>
</feature>
<dbReference type="InterPro" id="IPR011074">
    <property type="entry name" value="CRAL/TRIO_N_dom"/>
</dbReference>
<feature type="region of interest" description="Disordered" evidence="1">
    <location>
        <begin position="1"/>
        <end position="42"/>
    </location>
</feature>